<dbReference type="RefSeq" id="WP_074672753.1">
    <property type="nucleotide sequence ID" value="NZ_FNQG01000009.1"/>
</dbReference>
<dbReference type="CDD" id="cd00254">
    <property type="entry name" value="LT-like"/>
    <property type="match status" value="1"/>
</dbReference>
<dbReference type="Proteomes" id="UP000183469">
    <property type="component" value="Unassembled WGS sequence"/>
</dbReference>
<gene>
    <name evidence="2" type="ORF">SAMN05660648_02229</name>
</gene>
<evidence type="ECO:0000313" key="2">
    <source>
        <dbReference type="EMBL" id="SEA16838.1"/>
    </source>
</evidence>
<dbReference type="PANTHER" id="PTHR37423">
    <property type="entry name" value="SOLUBLE LYTIC MUREIN TRANSGLYCOSYLASE-RELATED"/>
    <property type="match status" value="1"/>
</dbReference>
<dbReference type="AlphaFoldDB" id="A0A1H3Z0A3"/>
<dbReference type="SUPFAM" id="SSF53955">
    <property type="entry name" value="Lysozyme-like"/>
    <property type="match status" value="1"/>
</dbReference>
<accession>A0A1H3Z0A3</accession>
<dbReference type="OrthoDB" id="9815002at2"/>
<name>A0A1H3Z0A3_SELRU</name>
<dbReference type="PANTHER" id="PTHR37423:SF2">
    <property type="entry name" value="MEMBRANE-BOUND LYTIC MUREIN TRANSGLYCOSYLASE C"/>
    <property type="match status" value="1"/>
</dbReference>
<proteinExistence type="predicted"/>
<dbReference type="InterPro" id="IPR008258">
    <property type="entry name" value="Transglycosylase_SLT_dom_1"/>
</dbReference>
<evidence type="ECO:0000313" key="3">
    <source>
        <dbReference type="Proteomes" id="UP000183469"/>
    </source>
</evidence>
<organism evidence="2 3">
    <name type="scientific">Selenomonas ruminantium</name>
    <dbReference type="NCBI Taxonomy" id="971"/>
    <lineage>
        <taxon>Bacteria</taxon>
        <taxon>Bacillati</taxon>
        <taxon>Bacillota</taxon>
        <taxon>Negativicutes</taxon>
        <taxon>Selenomonadales</taxon>
        <taxon>Selenomonadaceae</taxon>
        <taxon>Selenomonas</taxon>
    </lineage>
</organism>
<feature type="domain" description="Transglycosylase SLT" evidence="1">
    <location>
        <begin position="97"/>
        <end position="203"/>
    </location>
</feature>
<dbReference type="Gene3D" id="1.10.530.10">
    <property type="match status" value="1"/>
</dbReference>
<evidence type="ECO:0000259" key="1">
    <source>
        <dbReference type="Pfam" id="PF01464"/>
    </source>
</evidence>
<dbReference type="Pfam" id="PF01464">
    <property type="entry name" value="SLT"/>
    <property type="match status" value="1"/>
</dbReference>
<dbReference type="InterPro" id="IPR023346">
    <property type="entry name" value="Lysozyme-like_dom_sf"/>
</dbReference>
<reference evidence="2 3" key="1">
    <citation type="submission" date="2016-10" db="EMBL/GenBank/DDBJ databases">
        <authorList>
            <person name="de Groot N.N."/>
        </authorList>
    </citation>
    <scope>NUCLEOTIDE SEQUENCE [LARGE SCALE GENOMIC DNA]</scope>
    <source>
        <strain evidence="2 3">DSM 2872</strain>
    </source>
</reference>
<dbReference type="EMBL" id="FNQG01000009">
    <property type="protein sequence ID" value="SEA16838.1"/>
    <property type="molecule type" value="Genomic_DNA"/>
</dbReference>
<sequence>MMDLTGVRHVQARIAQLQEQFGMPGNMPGTGFSQKLEKEIQKSLGLANTEKVQDTAKVAAEDKSQQLPEVQQTEAAKKVSSKLLDDMPLADQNLSTLIEAAARKYKVDPKLVAAVAEVESNGNQDAVSSVGAIGVMQLMPDTAASLGVDPYNKQQNIEGGAKYLRQMLDTFGGDLKKAVAAYNAGPGAVKDYGGVPPYKETQNYVSKVLDIYR</sequence>
<protein>
    <submittedName>
        <fullName evidence="2">Soluble lytic murein transglycosylase</fullName>
    </submittedName>
</protein>